<evidence type="ECO:0000313" key="2">
    <source>
        <dbReference type="EMBL" id="KAF2308898.1"/>
    </source>
</evidence>
<feature type="transmembrane region" description="Helical" evidence="1">
    <location>
        <begin position="41"/>
        <end position="58"/>
    </location>
</feature>
<keyword evidence="3" id="KW-1185">Reference proteome</keyword>
<accession>A0A6A6M8P8</accession>
<name>A0A6A6M8P8_HEVBR</name>
<dbReference type="AlphaFoldDB" id="A0A6A6M8P8"/>
<keyword evidence="1" id="KW-1133">Transmembrane helix</keyword>
<keyword evidence="1" id="KW-0472">Membrane</keyword>
<sequence>MRGFNHALGDWREISHHLELAKGPAVGAQTPSTNSSSCGKWARIIAVGLLYLVVGIFYRDHWVVTCCRENPGTKERLTACGVQVRTALCGFGIARQKGRDKWYQSTKIKVSFSLKWLTWVIKTKQAQLLLLWMNLRQRERKGQAKSREPSRARDEVGDMETRLAKIELPWSMRS</sequence>
<gene>
    <name evidence="2" type="ORF">GH714_023021</name>
</gene>
<organism evidence="2 3">
    <name type="scientific">Hevea brasiliensis</name>
    <name type="common">Para rubber tree</name>
    <name type="synonym">Siphonia brasiliensis</name>
    <dbReference type="NCBI Taxonomy" id="3981"/>
    <lineage>
        <taxon>Eukaryota</taxon>
        <taxon>Viridiplantae</taxon>
        <taxon>Streptophyta</taxon>
        <taxon>Embryophyta</taxon>
        <taxon>Tracheophyta</taxon>
        <taxon>Spermatophyta</taxon>
        <taxon>Magnoliopsida</taxon>
        <taxon>eudicotyledons</taxon>
        <taxon>Gunneridae</taxon>
        <taxon>Pentapetalae</taxon>
        <taxon>rosids</taxon>
        <taxon>fabids</taxon>
        <taxon>Malpighiales</taxon>
        <taxon>Euphorbiaceae</taxon>
        <taxon>Crotonoideae</taxon>
        <taxon>Micrandreae</taxon>
        <taxon>Hevea</taxon>
    </lineage>
</organism>
<evidence type="ECO:0000313" key="3">
    <source>
        <dbReference type="Proteomes" id="UP000467840"/>
    </source>
</evidence>
<keyword evidence="1" id="KW-0812">Transmembrane</keyword>
<dbReference type="EMBL" id="JAAGAX010000007">
    <property type="protein sequence ID" value="KAF2308898.1"/>
    <property type="molecule type" value="Genomic_DNA"/>
</dbReference>
<proteinExistence type="predicted"/>
<evidence type="ECO:0000256" key="1">
    <source>
        <dbReference type="SAM" id="Phobius"/>
    </source>
</evidence>
<reference evidence="2 3" key="1">
    <citation type="journal article" date="2020" name="Mol. Plant">
        <title>The Chromosome-Based Rubber Tree Genome Provides New Insights into Spurge Genome Evolution and Rubber Biosynthesis.</title>
        <authorList>
            <person name="Liu J."/>
            <person name="Shi C."/>
            <person name="Shi C.C."/>
            <person name="Li W."/>
            <person name="Zhang Q.J."/>
            <person name="Zhang Y."/>
            <person name="Li K."/>
            <person name="Lu H.F."/>
            <person name="Shi C."/>
            <person name="Zhu S.T."/>
            <person name="Xiao Z.Y."/>
            <person name="Nan H."/>
            <person name="Yue Y."/>
            <person name="Zhu X.G."/>
            <person name="Wu Y."/>
            <person name="Hong X.N."/>
            <person name="Fan G.Y."/>
            <person name="Tong Y."/>
            <person name="Zhang D."/>
            <person name="Mao C.L."/>
            <person name="Liu Y.L."/>
            <person name="Hao S.J."/>
            <person name="Liu W.Q."/>
            <person name="Lv M.Q."/>
            <person name="Zhang H.B."/>
            <person name="Liu Y."/>
            <person name="Hu-Tang G.R."/>
            <person name="Wang J.P."/>
            <person name="Wang J.H."/>
            <person name="Sun Y.H."/>
            <person name="Ni S.B."/>
            <person name="Chen W.B."/>
            <person name="Zhang X.C."/>
            <person name="Jiao Y.N."/>
            <person name="Eichler E.E."/>
            <person name="Li G.H."/>
            <person name="Liu X."/>
            <person name="Gao L.Z."/>
        </authorList>
    </citation>
    <scope>NUCLEOTIDE SEQUENCE [LARGE SCALE GENOMIC DNA]</scope>
    <source>
        <strain evidence="3">cv. GT1</strain>
        <tissue evidence="2">Leaf</tissue>
    </source>
</reference>
<protein>
    <submittedName>
        <fullName evidence="2">Uncharacterized protein</fullName>
    </submittedName>
</protein>
<dbReference type="Proteomes" id="UP000467840">
    <property type="component" value="Chromosome 17"/>
</dbReference>
<comment type="caution">
    <text evidence="2">The sequence shown here is derived from an EMBL/GenBank/DDBJ whole genome shotgun (WGS) entry which is preliminary data.</text>
</comment>